<dbReference type="PANTHER" id="PTHR22893">
    <property type="entry name" value="NADH OXIDOREDUCTASE-RELATED"/>
    <property type="match status" value="1"/>
</dbReference>
<dbReference type="CDD" id="cd02933">
    <property type="entry name" value="OYE_like_FMN"/>
    <property type="match status" value="1"/>
</dbReference>
<dbReference type="STRING" id="39692.BST38_12860"/>
<evidence type="ECO:0000256" key="1">
    <source>
        <dbReference type="ARBA" id="ARBA00001917"/>
    </source>
</evidence>
<dbReference type="InterPro" id="IPR045247">
    <property type="entry name" value="Oye-like"/>
</dbReference>
<evidence type="ECO:0000313" key="5">
    <source>
        <dbReference type="EMBL" id="SRX82086.1"/>
    </source>
</evidence>
<feature type="domain" description="NADH:flavin oxidoreductase/NADH oxidase N-terminal" evidence="4">
    <location>
        <begin position="19"/>
        <end position="342"/>
    </location>
</feature>
<dbReference type="PANTHER" id="PTHR22893:SF91">
    <property type="entry name" value="NADPH DEHYDROGENASE 2-RELATED"/>
    <property type="match status" value="1"/>
</dbReference>
<name>A0A375YLS0_MYCPF</name>
<reference evidence="5 6" key="1">
    <citation type="submission" date="2018-05" db="EMBL/GenBank/DDBJ databases">
        <authorList>
            <consortium name="IHU Genomes"/>
        </authorList>
    </citation>
    <scope>NUCLEOTIDE SEQUENCE [LARGE SCALE GENOMIC DNA]</scope>
    <source>
        <strain evidence="5 6">P7335</strain>
    </source>
</reference>
<dbReference type="SUPFAM" id="SSF51395">
    <property type="entry name" value="FMN-linked oxidoreductases"/>
    <property type="match status" value="1"/>
</dbReference>
<dbReference type="RefSeq" id="WP_083143700.1">
    <property type="nucleotide sequence ID" value="NZ_MVID01000009.1"/>
</dbReference>
<dbReference type="GO" id="GO:0016628">
    <property type="term" value="F:oxidoreductase activity, acting on the CH-CH group of donors, NAD or NADP as acceptor"/>
    <property type="evidence" value="ECO:0007669"/>
    <property type="project" value="UniProtKB-ARBA"/>
</dbReference>
<dbReference type="Proteomes" id="UP000252008">
    <property type="component" value="Unassembled WGS sequence"/>
</dbReference>
<dbReference type="InterPro" id="IPR013785">
    <property type="entry name" value="Aldolase_TIM"/>
</dbReference>
<gene>
    <name evidence="5" type="ORF">MPP7335_03844</name>
</gene>
<evidence type="ECO:0000256" key="3">
    <source>
        <dbReference type="ARBA" id="ARBA00023002"/>
    </source>
</evidence>
<organism evidence="5 6">
    <name type="scientific">Mycolicibacterium parafortuitum</name>
    <name type="common">Mycobacterium parafortuitum</name>
    <dbReference type="NCBI Taxonomy" id="39692"/>
    <lineage>
        <taxon>Bacteria</taxon>
        <taxon>Bacillati</taxon>
        <taxon>Actinomycetota</taxon>
        <taxon>Actinomycetes</taxon>
        <taxon>Mycobacteriales</taxon>
        <taxon>Mycobacteriaceae</taxon>
        <taxon>Mycolicibacterium</taxon>
    </lineage>
</organism>
<sequence>MNTALSQLPAEHVAPDSVLWTPTDLGAIALPHRLAMAPMTRDRSAPDGSPTAMNVEYYRQRASTAVIITEGTQPSADGQGYLVTPGIYTDEHVAGWTRVIDAVHQAGGRIILQLMHVGRISHPDNTPHHRQPVAPSAVAPHTQMFTAQGLVPIPEPRALAFAEVQKTIDDFRHAAACAMRAGADGVEIHGANGYLVHQFLSSNANQRSDAYGGSIPNRIRFAVEVAEAVADVVGADRTGIQISPGNPFNDVAEDDVPQLYETLISALAPLGLAYLNISFGDDELRRTLGQAFGGPVVLNRAGASVVERTADLSSGLGDVITVGTRTLANPDIVERIKTGATLNAPDKDTFYGGDERGYTDYPTLAQQVAGNDV</sequence>
<dbReference type="FunFam" id="3.20.20.70:FF:000059">
    <property type="entry name" value="N-ethylmaleimide reductase, FMN-linked"/>
    <property type="match status" value="1"/>
</dbReference>
<evidence type="ECO:0000313" key="6">
    <source>
        <dbReference type="Proteomes" id="UP000252008"/>
    </source>
</evidence>
<accession>A0A375YLS0</accession>
<dbReference type="EMBL" id="UEGS01000001">
    <property type="protein sequence ID" value="SRX82086.1"/>
    <property type="molecule type" value="Genomic_DNA"/>
</dbReference>
<keyword evidence="6" id="KW-1185">Reference proteome</keyword>
<evidence type="ECO:0000259" key="4">
    <source>
        <dbReference type="Pfam" id="PF00724"/>
    </source>
</evidence>
<evidence type="ECO:0000256" key="2">
    <source>
        <dbReference type="ARBA" id="ARBA00005979"/>
    </source>
</evidence>
<comment type="similarity">
    <text evidence="2">Belongs to the NADH:flavin oxidoreductase/NADH oxidase family.</text>
</comment>
<proteinExistence type="inferred from homology"/>
<dbReference type="Gene3D" id="3.20.20.70">
    <property type="entry name" value="Aldolase class I"/>
    <property type="match status" value="1"/>
</dbReference>
<dbReference type="GO" id="GO:0010181">
    <property type="term" value="F:FMN binding"/>
    <property type="evidence" value="ECO:0007669"/>
    <property type="project" value="InterPro"/>
</dbReference>
<dbReference type="AlphaFoldDB" id="A0A375YLS0"/>
<dbReference type="InterPro" id="IPR001155">
    <property type="entry name" value="OxRdtase_FMN_N"/>
</dbReference>
<protein>
    <submittedName>
        <fullName evidence="5">NADH:flavin oxidoreductase [Streptomyces bingchenggensis BCW-1]</fullName>
    </submittedName>
</protein>
<dbReference type="GO" id="GO:0005829">
    <property type="term" value="C:cytosol"/>
    <property type="evidence" value="ECO:0007669"/>
    <property type="project" value="UniProtKB-ARBA"/>
</dbReference>
<dbReference type="Pfam" id="PF00724">
    <property type="entry name" value="Oxidored_FMN"/>
    <property type="match status" value="1"/>
</dbReference>
<comment type="cofactor">
    <cofactor evidence="1">
        <name>FMN</name>
        <dbReference type="ChEBI" id="CHEBI:58210"/>
    </cofactor>
</comment>
<keyword evidence="3" id="KW-0560">Oxidoreductase</keyword>